<sequence>MCAIDPLIYEGREILFNRVSGEHADIQDPPFGWAILAAFGNNTPVILKLPQLNLHMSFGPGDVIAIRGRVLKHSTTPWASGQRIVIPHFTHSSSWTSFGQDSVFEGYTTS</sequence>
<dbReference type="Proteomes" id="UP000076532">
    <property type="component" value="Unassembled WGS sequence"/>
</dbReference>
<evidence type="ECO:0000313" key="1">
    <source>
        <dbReference type="EMBL" id="KZP12624.1"/>
    </source>
</evidence>
<dbReference type="AlphaFoldDB" id="A0A166BGJ8"/>
<proteinExistence type="predicted"/>
<evidence type="ECO:0000313" key="2">
    <source>
        <dbReference type="Proteomes" id="UP000076532"/>
    </source>
</evidence>
<dbReference type="OrthoDB" id="2948070at2759"/>
<name>A0A166BGJ8_9AGAM</name>
<dbReference type="Gene3D" id="3.60.130.30">
    <property type="match status" value="1"/>
</dbReference>
<protein>
    <recommendedName>
        <fullName evidence="3">Alpha-ketoglutarate-dependent dioxygenase AlkB-like domain-containing protein</fullName>
    </recommendedName>
</protein>
<evidence type="ECO:0008006" key="3">
    <source>
        <dbReference type="Google" id="ProtNLM"/>
    </source>
</evidence>
<keyword evidence="2" id="KW-1185">Reference proteome</keyword>
<gene>
    <name evidence="1" type="ORF">FIBSPDRAFT_754606</name>
</gene>
<organism evidence="1 2">
    <name type="scientific">Athelia psychrophila</name>
    <dbReference type="NCBI Taxonomy" id="1759441"/>
    <lineage>
        <taxon>Eukaryota</taxon>
        <taxon>Fungi</taxon>
        <taxon>Dikarya</taxon>
        <taxon>Basidiomycota</taxon>
        <taxon>Agaricomycotina</taxon>
        <taxon>Agaricomycetes</taxon>
        <taxon>Agaricomycetidae</taxon>
        <taxon>Atheliales</taxon>
        <taxon>Atheliaceae</taxon>
        <taxon>Athelia</taxon>
    </lineage>
</organism>
<dbReference type="EMBL" id="KV417644">
    <property type="protein sequence ID" value="KZP12624.1"/>
    <property type="molecule type" value="Genomic_DNA"/>
</dbReference>
<accession>A0A166BGJ8</accession>
<reference evidence="1 2" key="1">
    <citation type="journal article" date="2016" name="Mol. Biol. Evol.">
        <title>Comparative Genomics of Early-Diverging Mushroom-Forming Fungi Provides Insights into the Origins of Lignocellulose Decay Capabilities.</title>
        <authorList>
            <person name="Nagy L.G."/>
            <person name="Riley R."/>
            <person name="Tritt A."/>
            <person name="Adam C."/>
            <person name="Daum C."/>
            <person name="Floudas D."/>
            <person name="Sun H."/>
            <person name="Yadav J.S."/>
            <person name="Pangilinan J."/>
            <person name="Larsson K.H."/>
            <person name="Matsuura K."/>
            <person name="Barry K."/>
            <person name="Labutti K."/>
            <person name="Kuo R."/>
            <person name="Ohm R.A."/>
            <person name="Bhattacharya S.S."/>
            <person name="Shirouzu T."/>
            <person name="Yoshinaga Y."/>
            <person name="Martin F.M."/>
            <person name="Grigoriev I.V."/>
            <person name="Hibbett D.S."/>
        </authorList>
    </citation>
    <scope>NUCLEOTIDE SEQUENCE [LARGE SCALE GENOMIC DNA]</scope>
    <source>
        <strain evidence="1 2">CBS 109695</strain>
    </source>
</reference>